<dbReference type="Gene3D" id="3.10.580.10">
    <property type="entry name" value="CBS-domain"/>
    <property type="match status" value="1"/>
</dbReference>
<dbReference type="SUPFAM" id="SSF54631">
    <property type="entry name" value="CBS-domain pair"/>
    <property type="match status" value="1"/>
</dbReference>
<evidence type="ECO:0000313" key="4">
    <source>
        <dbReference type="EMBL" id="QNB48029.1"/>
    </source>
</evidence>
<dbReference type="AlphaFoldDB" id="A0A7G6E7H5"/>
<gene>
    <name evidence="4" type="ORF">BR63_18225</name>
</gene>
<organism evidence="4 5">
    <name type="scientific">Thermanaerosceptrum fracticalcis</name>
    <dbReference type="NCBI Taxonomy" id="1712410"/>
    <lineage>
        <taxon>Bacteria</taxon>
        <taxon>Bacillati</taxon>
        <taxon>Bacillota</taxon>
        <taxon>Clostridia</taxon>
        <taxon>Eubacteriales</taxon>
        <taxon>Peptococcaceae</taxon>
        <taxon>Thermanaerosceptrum</taxon>
    </lineage>
</organism>
<dbReference type="PROSITE" id="PS51371">
    <property type="entry name" value="CBS"/>
    <property type="match status" value="1"/>
</dbReference>
<dbReference type="Proteomes" id="UP000515847">
    <property type="component" value="Chromosome"/>
</dbReference>
<dbReference type="KEGG" id="tfr:BR63_18225"/>
<dbReference type="SMART" id="SM00116">
    <property type="entry name" value="CBS"/>
    <property type="match status" value="2"/>
</dbReference>
<accession>A0A7G6E7H5</accession>
<name>A0A7G6E7H5_THEFR</name>
<proteinExistence type="predicted"/>
<keyword evidence="1 2" id="KW-0129">CBS domain</keyword>
<reference evidence="4 5" key="1">
    <citation type="journal article" date="2019" name="Front. Microbiol.">
        <title>Thermoanaerosceptrum fracticalcis gen. nov. sp. nov., a Novel Fumarate-Fermenting Microorganism From a Deep Fractured Carbonate Aquifer of the US Great Basin.</title>
        <authorList>
            <person name="Hamilton-Brehm S.D."/>
            <person name="Stewart L.E."/>
            <person name="Zavarin M."/>
            <person name="Caldwell M."/>
            <person name="Lawson P.A."/>
            <person name="Onstott T.C."/>
            <person name="Grzymski J."/>
            <person name="Neveux I."/>
            <person name="Lollar B.S."/>
            <person name="Russell C.E."/>
            <person name="Moser D.P."/>
        </authorList>
    </citation>
    <scope>NUCLEOTIDE SEQUENCE [LARGE SCALE GENOMIC DNA]</scope>
    <source>
        <strain evidence="4 5">DRI-13</strain>
    </source>
</reference>
<keyword evidence="5" id="KW-1185">Reference proteome</keyword>
<dbReference type="PANTHER" id="PTHR43080:SF26">
    <property type="entry name" value="REGULATORY PROTEIN"/>
    <property type="match status" value="1"/>
</dbReference>
<evidence type="ECO:0000256" key="2">
    <source>
        <dbReference type="PROSITE-ProRule" id="PRU00703"/>
    </source>
</evidence>
<dbReference type="PANTHER" id="PTHR43080">
    <property type="entry name" value="CBS DOMAIN-CONTAINING PROTEIN CBSX3, MITOCHONDRIAL"/>
    <property type="match status" value="1"/>
</dbReference>
<dbReference type="InterPro" id="IPR046342">
    <property type="entry name" value="CBS_dom_sf"/>
</dbReference>
<feature type="domain" description="CBS" evidence="3">
    <location>
        <begin position="7"/>
        <end position="67"/>
    </location>
</feature>
<dbReference type="CDD" id="cd09834">
    <property type="entry name" value="CBS_pair_bac"/>
    <property type="match status" value="1"/>
</dbReference>
<dbReference type="InterPro" id="IPR000644">
    <property type="entry name" value="CBS_dom"/>
</dbReference>
<dbReference type="RefSeq" id="WP_034420490.1">
    <property type="nucleotide sequence ID" value="NZ_CP045798.1"/>
</dbReference>
<dbReference type="EMBL" id="CP045798">
    <property type="protein sequence ID" value="QNB48029.1"/>
    <property type="molecule type" value="Genomic_DNA"/>
</dbReference>
<evidence type="ECO:0000259" key="3">
    <source>
        <dbReference type="PROSITE" id="PS51371"/>
    </source>
</evidence>
<dbReference type="InterPro" id="IPR051257">
    <property type="entry name" value="Diverse_CBS-Domain"/>
</dbReference>
<dbReference type="OrthoDB" id="384703at2"/>
<protein>
    <submittedName>
        <fullName evidence="4">CBS domain-containing protein</fullName>
    </submittedName>
</protein>
<evidence type="ECO:0000313" key="5">
    <source>
        <dbReference type="Proteomes" id="UP000515847"/>
    </source>
</evidence>
<sequence length="147" mass="16779">MNVPFFLTPKQDVVVLPHRATMRQALEKMEYHRYSAVPLIDEEGKYVGTITEGDLLWKIKNTPGLSFENTHKIFLTEVPQHMQNKPVHIQAKMEDLISLATTQNFVPVIDDEGVFIGIVKRSDIIDYCARLLEECKTGKIVPEINSL</sequence>
<evidence type="ECO:0000256" key="1">
    <source>
        <dbReference type="ARBA" id="ARBA00023122"/>
    </source>
</evidence>
<dbReference type="Pfam" id="PF00571">
    <property type="entry name" value="CBS"/>
    <property type="match status" value="2"/>
</dbReference>